<dbReference type="EMBL" id="JBHTKL010000006">
    <property type="protein sequence ID" value="MFD1020702.1"/>
    <property type="molecule type" value="Genomic_DNA"/>
</dbReference>
<evidence type="ECO:0000256" key="5">
    <source>
        <dbReference type="ARBA" id="ARBA00023136"/>
    </source>
</evidence>
<evidence type="ECO:0000256" key="3">
    <source>
        <dbReference type="ARBA" id="ARBA00022692"/>
    </source>
</evidence>
<comment type="subcellular location">
    <subcellularLocation>
        <location evidence="1">Membrane</location>
        <topology evidence="1">Single-pass membrane protein</topology>
    </subcellularLocation>
</comment>
<comment type="similarity">
    <text evidence="2">Belongs to the SscA family.</text>
</comment>
<organism evidence="7 8">
    <name type="scientific">Thalassobacillus hwangdonensis</name>
    <dbReference type="NCBI Taxonomy" id="546108"/>
    <lineage>
        <taxon>Bacteria</taxon>
        <taxon>Bacillati</taxon>
        <taxon>Bacillota</taxon>
        <taxon>Bacilli</taxon>
        <taxon>Bacillales</taxon>
        <taxon>Bacillaceae</taxon>
        <taxon>Thalassobacillus</taxon>
    </lineage>
</organism>
<protein>
    <submittedName>
        <fullName evidence="7">YjcZ family sporulation protein</fullName>
    </submittedName>
</protein>
<evidence type="ECO:0000256" key="4">
    <source>
        <dbReference type="ARBA" id="ARBA00022989"/>
    </source>
</evidence>
<keyword evidence="3 6" id="KW-0812">Transmembrane</keyword>
<keyword evidence="8" id="KW-1185">Reference proteome</keyword>
<evidence type="ECO:0000256" key="6">
    <source>
        <dbReference type="SAM" id="Phobius"/>
    </source>
</evidence>
<keyword evidence="5 6" id="KW-0472">Membrane</keyword>
<evidence type="ECO:0000256" key="1">
    <source>
        <dbReference type="ARBA" id="ARBA00004167"/>
    </source>
</evidence>
<comment type="caution">
    <text evidence="7">The sequence shown here is derived from an EMBL/GenBank/DDBJ whole genome shotgun (WGS) entry which is preliminary data.</text>
</comment>
<proteinExistence type="inferred from homology"/>
<dbReference type="RefSeq" id="WP_386062859.1">
    <property type="nucleotide sequence ID" value="NZ_JBHTKL010000006.1"/>
</dbReference>
<dbReference type="Pfam" id="PF09680">
    <property type="entry name" value="YjcZ_2"/>
    <property type="match status" value="1"/>
</dbReference>
<accession>A0ABW3L4K4</accession>
<dbReference type="InterPro" id="IPR010070">
    <property type="entry name" value="YjcZ-like"/>
</dbReference>
<dbReference type="Proteomes" id="UP001596990">
    <property type="component" value="Unassembled WGS sequence"/>
</dbReference>
<evidence type="ECO:0000313" key="8">
    <source>
        <dbReference type="Proteomes" id="UP001596990"/>
    </source>
</evidence>
<evidence type="ECO:0000313" key="7">
    <source>
        <dbReference type="EMBL" id="MFD1020702.1"/>
    </source>
</evidence>
<keyword evidence="4 6" id="KW-1133">Transmembrane helix</keyword>
<evidence type="ECO:0000256" key="2">
    <source>
        <dbReference type="ARBA" id="ARBA00010221"/>
    </source>
</evidence>
<reference evidence="8" key="1">
    <citation type="journal article" date="2019" name="Int. J. Syst. Evol. Microbiol.">
        <title>The Global Catalogue of Microorganisms (GCM) 10K type strain sequencing project: providing services to taxonomists for standard genome sequencing and annotation.</title>
        <authorList>
            <consortium name="The Broad Institute Genomics Platform"/>
            <consortium name="The Broad Institute Genome Sequencing Center for Infectious Disease"/>
            <person name="Wu L."/>
            <person name="Ma J."/>
        </authorList>
    </citation>
    <scope>NUCLEOTIDE SEQUENCE [LARGE SCALE GENOMIC DNA]</scope>
    <source>
        <strain evidence="8">CCUG 56607</strain>
    </source>
</reference>
<dbReference type="NCBIfam" id="TIGR01732">
    <property type="entry name" value="tiny_TM_bacill"/>
    <property type="match status" value="1"/>
</dbReference>
<feature type="transmembrane region" description="Helical" evidence="6">
    <location>
        <begin position="44"/>
        <end position="63"/>
    </location>
</feature>
<gene>
    <name evidence="7" type="ORF">ACFQ2J_16055</name>
</gene>
<sequence length="64" mass="6988">MYANNAAPVMGANVNASPVMGANMPPRPMYTAPMYGCRRRGNETFVLVVVLFILLIIIGACYCY</sequence>
<name>A0ABW3L4K4_9BACI</name>